<name>A0A174LL57_9FIRM</name>
<proteinExistence type="predicted"/>
<protein>
    <submittedName>
        <fullName evidence="2">Uncharacterized protein</fullName>
    </submittedName>
</protein>
<sequence>MATKLEGLHIKKVDFVDQGANQMANIKIKKSKDGEEISNPEVGLFKRFVNWITGELSKSDSEITKSATTFNEQINAVSMDAIRDEIWSTCYALQNSLNSILCDAEMDSSAKQAAMETSTEQFAEAMKGYIPNWASGTATNIRKNLATPDETDLQMVMKAHKNLTDIIEKSNEDNEKGELEDMLKINKSKMTAEERTAYDELIKKYAVETEEQTEEPTEEPVGKSAPKAEDPDIVDDSEVTKTQKSVTPPPAAPTTETSADTGDDIYKGLHPAVRARLEALEKRAAEAEERELLDVAKKYEIVGEKPEELVKTLKSLKDAGGTAYNDMISVLDRSVDMVEKSGVFSEIGKSFSGNPVASIKKSAAESKIDTIAKGYMEKDSALTYNAALAKAWEDHPELLDEYEAEAGY</sequence>
<evidence type="ECO:0000313" key="3">
    <source>
        <dbReference type="Proteomes" id="UP000095712"/>
    </source>
</evidence>
<dbReference type="RefSeq" id="WP_055149989.1">
    <property type="nucleotide sequence ID" value="NZ_CZAW01000008.1"/>
</dbReference>
<organism evidence="2 3">
    <name type="scientific">Blautia wexlerae</name>
    <dbReference type="NCBI Taxonomy" id="418240"/>
    <lineage>
        <taxon>Bacteria</taxon>
        <taxon>Bacillati</taxon>
        <taxon>Bacillota</taxon>
        <taxon>Clostridia</taxon>
        <taxon>Lachnospirales</taxon>
        <taxon>Lachnospiraceae</taxon>
        <taxon>Blautia</taxon>
    </lineage>
</organism>
<feature type="compositionally biased region" description="Acidic residues" evidence="1">
    <location>
        <begin position="208"/>
        <end position="218"/>
    </location>
</feature>
<evidence type="ECO:0000256" key="1">
    <source>
        <dbReference type="SAM" id="MobiDB-lite"/>
    </source>
</evidence>
<dbReference type="EMBL" id="CZAW01000008">
    <property type="protein sequence ID" value="CUP24962.1"/>
    <property type="molecule type" value="Genomic_DNA"/>
</dbReference>
<dbReference type="Proteomes" id="UP000095712">
    <property type="component" value="Unassembled WGS sequence"/>
</dbReference>
<dbReference type="AlphaFoldDB" id="A0A174LL57"/>
<dbReference type="OrthoDB" id="1976654at2"/>
<gene>
    <name evidence="2" type="ORF">ERS852523_01017</name>
</gene>
<evidence type="ECO:0000313" key="2">
    <source>
        <dbReference type="EMBL" id="CUP24962.1"/>
    </source>
</evidence>
<feature type="region of interest" description="Disordered" evidence="1">
    <location>
        <begin position="208"/>
        <end position="266"/>
    </location>
</feature>
<reference evidence="2 3" key="1">
    <citation type="submission" date="2015-09" db="EMBL/GenBank/DDBJ databases">
        <authorList>
            <consortium name="Pathogen Informatics"/>
        </authorList>
    </citation>
    <scope>NUCLEOTIDE SEQUENCE [LARGE SCALE GENOMIC DNA]</scope>
    <source>
        <strain evidence="2 3">2789STDY5834911</strain>
    </source>
</reference>
<accession>A0A174LL57</accession>